<evidence type="ECO:0000313" key="3">
    <source>
        <dbReference type="Proteomes" id="UP001218188"/>
    </source>
</evidence>
<organism evidence="2 3">
    <name type="scientific">Mycena alexandri</name>
    <dbReference type="NCBI Taxonomy" id="1745969"/>
    <lineage>
        <taxon>Eukaryota</taxon>
        <taxon>Fungi</taxon>
        <taxon>Dikarya</taxon>
        <taxon>Basidiomycota</taxon>
        <taxon>Agaricomycotina</taxon>
        <taxon>Agaricomycetes</taxon>
        <taxon>Agaricomycetidae</taxon>
        <taxon>Agaricales</taxon>
        <taxon>Marasmiineae</taxon>
        <taxon>Mycenaceae</taxon>
        <taxon>Mycena</taxon>
    </lineage>
</organism>
<evidence type="ECO:0000256" key="1">
    <source>
        <dbReference type="SAM" id="MobiDB-lite"/>
    </source>
</evidence>
<dbReference type="Proteomes" id="UP001218188">
    <property type="component" value="Unassembled WGS sequence"/>
</dbReference>
<sequence length="200" mass="21942">MFRKFSKSSSSLNTPATASGPPSSWSTKQRLQTALKTASESNLPGIRKTRKETTHLGPKPCKNAVMAGEVRGRRATIATSGKPDTRPAVKTPKLLSQIPSSKVEIGQKIVPYMPELYEEVDPIRLNGRFYTWEDPSWLDYVPLPLPPRKNVKCGRVGSKPKYGPGVCSTCSSKRGFSCQSSRYLPGETRSQMAFPAEPGL</sequence>
<dbReference type="AlphaFoldDB" id="A0AAD6SVI1"/>
<proteinExistence type="predicted"/>
<evidence type="ECO:0000313" key="2">
    <source>
        <dbReference type="EMBL" id="KAJ7033460.1"/>
    </source>
</evidence>
<comment type="caution">
    <text evidence="2">The sequence shown here is derived from an EMBL/GenBank/DDBJ whole genome shotgun (WGS) entry which is preliminary data.</text>
</comment>
<keyword evidence="3" id="KW-1185">Reference proteome</keyword>
<feature type="compositionally biased region" description="Polar residues" evidence="1">
    <location>
        <begin position="7"/>
        <end position="42"/>
    </location>
</feature>
<gene>
    <name evidence="2" type="ORF">C8F04DRAFT_1104801</name>
</gene>
<dbReference type="EMBL" id="JARJCM010000065">
    <property type="protein sequence ID" value="KAJ7033460.1"/>
    <property type="molecule type" value="Genomic_DNA"/>
</dbReference>
<feature type="region of interest" description="Disordered" evidence="1">
    <location>
        <begin position="1"/>
        <end position="63"/>
    </location>
</feature>
<protein>
    <submittedName>
        <fullName evidence="2">Uncharacterized protein</fullName>
    </submittedName>
</protein>
<accession>A0AAD6SVI1</accession>
<name>A0AAD6SVI1_9AGAR</name>
<reference evidence="2" key="1">
    <citation type="submission" date="2023-03" db="EMBL/GenBank/DDBJ databases">
        <title>Massive genome expansion in bonnet fungi (Mycena s.s.) driven by repeated elements and novel gene families across ecological guilds.</title>
        <authorList>
            <consortium name="Lawrence Berkeley National Laboratory"/>
            <person name="Harder C.B."/>
            <person name="Miyauchi S."/>
            <person name="Viragh M."/>
            <person name="Kuo A."/>
            <person name="Thoen E."/>
            <person name="Andreopoulos B."/>
            <person name="Lu D."/>
            <person name="Skrede I."/>
            <person name="Drula E."/>
            <person name="Henrissat B."/>
            <person name="Morin E."/>
            <person name="Kohler A."/>
            <person name="Barry K."/>
            <person name="LaButti K."/>
            <person name="Morin E."/>
            <person name="Salamov A."/>
            <person name="Lipzen A."/>
            <person name="Mereny Z."/>
            <person name="Hegedus B."/>
            <person name="Baldrian P."/>
            <person name="Stursova M."/>
            <person name="Weitz H."/>
            <person name="Taylor A."/>
            <person name="Grigoriev I.V."/>
            <person name="Nagy L.G."/>
            <person name="Martin F."/>
            <person name="Kauserud H."/>
        </authorList>
    </citation>
    <scope>NUCLEOTIDE SEQUENCE</scope>
    <source>
        <strain evidence="2">CBHHK200</strain>
    </source>
</reference>